<reference evidence="2" key="1">
    <citation type="submission" date="2022-08" db="UniProtKB">
        <authorList>
            <consortium name="EnsemblMetazoa"/>
        </authorList>
    </citation>
    <scope>IDENTIFICATION</scope>
    <source>
        <strain evidence="2">05x7-T-G4-1.051#20</strain>
    </source>
</reference>
<keyword evidence="3" id="KW-1185">Reference proteome</keyword>
<evidence type="ECO:0000313" key="3">
    <source>
        <dbReference type="Proteomes" id="UP000005408"/>
    </source>
</evidence>
<dbReference type="PANTHER" id="PTHR31912:SF34">
    <property type="entry name" value="NOTOCHORD-RELATED PROTEIN"/>
    <property type="match status" value="1"/>
</dbReference>
<dbReference type="AlphaFoldDB" id="A0A8W8P007"/>
<organism evidence="2 3">
    <name type="scientific">Magallana gigas</name>
    <name type="common">Pacific oyster</name>
    <name type="synonym">Crassostrea gigas</name>
    <dbReference type="NCBI Taxonomy" id="29159"/>
    <lineage>
        <taxon>Eukaryota</taxon>
        <taxon>Metazoa</taxon>
        <taxon>Spiralia</taxon>
        <taxon>Lophotrochozoa</taxon>
        <taxon>Mollusca</taxon>
        <taxon>Bivalvia</taxon>
        <taxon>Autobranchia</taxon>
        <taxon>Pteriomorphia</taxon>
        <taxon>Ostreida</taxon>
        <taxon>Ostreoidea</taxon>
        <taxon>Ostreidae</taxon>
        <taxon>Magallana</taxon>
    </lineage>
</organism>
<proteinExistence type="predicted"/>
<dbReference type="EnsemblMetazoa" id="G8992.1">
    <property type="protein sequence ID" value="G8992.1:cds"/>
    <property type="gene ID" value="G8992"/>
</dbReference>
<dbReference type="PANTHER" id="PTHR31912">
    <property type="entry name" value="IP13529P"/>
    <property type="match status" value="1"/>
</dbReference>
<sequence>MYRTKFKKKERFICECCDFSTDRFNNYKRHCETKKHRDCLDLTNHEETLSVSDIYQDQRSQADVDLTSSDSTDYAIDSDGPSCCDYIEDHSVTSDSDETKGNNSKQMQHEVLDDDDDEEIDTRITNDQESEPSDWFPFESKLHFLLSVLHSSKTHRVSDETLSFILFIWTENLKLDEMIQQNTDENGNIHWMVKPSAMLQMLIANPSTAQKIDRYPNILKIGTHKITTQSSAEKWKEMKFHWGKSKTMDFILGEIIEFSHKEKTLLGKIRQFMVKECDQENGELCVEVEELRKGDHPYFEDLFNEEENRCLVIMNKSLCVPIDKCSKYTVSQPIDVYLREVNDGYENFNLLSELRGKPIIKIPLNIFVDDLSANQSRRWAPLHGIQAQLAGLPLEEKNKNKNSIFLAASEQVAMMELLKPVCDDIKMCAEIGVDSYDAFLKQEITLTSEISSIISDYQMMSLVSNHMGPAAIKFCPKCLADKSDPFTIWPLRTSSATRKTLRRLEIHAQGSARTMIQKQTGIKFYDNCLWQHVDPHRDAPVGILHFLYLGLAKHLIQHCVRTLSEHQMQLLTLHLETVDQTDFSYRINADTFFKFLDSRQGKDYKHYLQVAPFNMEFAGLKMPYVEALGKLALISKHIYQGVTSVGSEFEDYLAFIKDNIPQLGSKSKTHFCVHISDDIIRHGHPLHFTEDVFEKNHKSIRESIRHQNGHQRSRDTVIQFAKSELTKHVVSGGFLHLNDRWKQASSFVLSYGNDKKIKSFLGVPDQNENFKAGELRNVTRTSSRKPMGNPNLLEELELLTISVAIDTDIAKDAKLYSCLGCITSEGDYAGIQSFVLYSETVKDRIGVIQKLLRIKTKTAEHEIAFLKVCNISFTSCNQVVQLTNETHIKKTCHIRHVVHVIHDCKRGGCRVVENHNEKSLKHSNHNGYIINRFRISKLPDKLQL</sequence>
<feature type="region of interest" description="Disordered" evidence="1">
    <location>
        <begin position="92"/>
        <end position="119"/>
    </location>
</feature>
<evidence type="ECO:0000313" key="2">
    <source>
        <dbReference type="EnsemblMetazoa" id="G8992.1:cds"/>
    </source>
</evidence>
<evidence type="ECO:0000256" key="1">
    <source>
        <dbReference type="SAM" id="MobiDB-lite"/>
    </source>
</evidence>
<protein>
    <submittedName>
        <fullName evidence="2">Uncharacterized protein</fullName>
    </submittedName>
</protein>
<dbReference type="Proteomes" id="UP000005408">
    <property type="component" value="Unassembled WGS sequence"/>
</dbReference>
<feature type="region of interest" description="Disordered" evidence="1">
    <location>
        <begin position="61"/>
        <end position="80"/>
    </location>
</feature>
<feature type="compositionally biased region" description="Polar residues" evidence="1">
    <location>
        <begin position="61"/>
        <end position="72"/>
    </location>
</feature>
<name>A0A8W8P007_MAGGI</name>
<accession>A0A8W8P007</accession>